<dbReference type="InterPro" id="IPR014720">
    <property type="entry name" value="dsRBD_dom"/>
</dbReference>
<dbReference type="EC" id="3.1.26.3" evidence="1"/>
<dbReference type="Gene3D" id="3.30.160.20">
    <property type="match status" value="1"/>
</dbReference>
<keyword evidence="1" id="KW-0378">Hydrolase</keyword>
<evidence type="ECO:0000313" key="1">
    <source>
        <dbReference type="EMBL" id="MET1254753.1"/>
    </source>
</evidence>
<reference evidence="1 2" key="1">
    <citation type="submission" date="2024-06" db="EMBL/GenBank/DDBJ databases">
        <authorList>
            <person name="Li F."/>
        </authorList>
    </citation>
    <scope>NUCLEOTIDE SEQUENCE [LARGE SCALE GENOMIC DNA]</scope>
    <source>
        <strain evidence="1 2">GXAS 311</strain>
    </source>
</reference>
<dbReference type="CDD" id="cd00593">
    <property type="entry name" value="RIBOc"/>
    <property type="match status" value="1"/>
</dbReference>
<dbReference type="InterPro" id="IPR036389">
    <property type="entry name" value="RNase_III_sf"/>
</dbReference>
<dbReference type="NCBIfam" id="TIGR02191">
    <property type="entry name" value="RNaseIII"/>
    <property type="match status" value="1"/>
</dbReference>
<dbReference type="PANTHER" id="PTHR11207:SF0">
    <property type="entry name" value="RIBONUCLEASE 3"/>
    <property type="match status" value="1"/>
</dbReference>
<dbReference type="PANTHER" id="PTHR11207">
    <property type="entry name" value="RIBONUCLEASE III"/>
    <property type="match status" value="1"/>
</dbReference>
<dbReference type="EMBL" id="JBEVCJ010000005">
    <property type="protein sequence ID" value="MET1254753.1"/>
    <property type="molecule type" value="Genomic_DNA"/>
</dbReference>
<dbReference type="InterPro" id="IPR000999">
    <property type="entry name" value="RNase_III_dom"/>
</dbReference>
<dbReference type="InterPro" id="IPR011907">
    <property type="entry name" value="RNase_III"/>
</dbReference>
<dbReference type="SMART" id="SM00535">
    <property type="entry name" value="RIBOc"/>
    <property type="match status" value="1"/>
</dbReference>
<dbReference type="PROSITE" id="PS00517">
    <property type="entry name" value="RNASE_3_1"/>
    <property type="match status" value="1"/>
</dbReference>
<dbReference type="Pfam" id="PF14622">
    <property type="entry name" value="Ribonucleas_3_3"/>
    <property type="match status" value="1"/>
</dbReference>
<dbReference type="HAMAP" id="MF_00104">
    <property type="entry name" value="RNase_III"/>
    <property type="match status" value="1"/>
</dbReference>
<organism evidence="1 2">
    <name type="scientific">Aliikangiella maris</name>
    <dbReference type="NCBI Taxonomy" id="3162458"/>
    <lineage>
        <taxon>Bacteria</taxon>
        <taxon>Pseudomonadati</taxon>
        <taxon>Pseudomonadota</taxon>
        <taxon>Gammaproteobacteria</taxon>
        <taxon>Oceanospirillales</taxon>
        <taxon>Pleioneaceae</taxon>
        <taxon>Aliikangiella</taxon>
    </lineage>
</organism>
<comment type="caution">
    <text evidence="1">The sequence shown here is derived from an EMBL/GenBank/DDBJ whole genome shotgun (WGS) entry which is preliminary data.</text>
</comment>
<dbReference type="CDD" id="cd10845">
    <property type="entry name" value="DSRM_RNAse_III_family"/>
    <property type="match status" value="1"/>
</dbReference>
<evidence type="ECO:0000313" key="2">
    <source>
        <dbReference type="Proteomes" id="UP001548189"/>
    </source>
</evidence>
<dbReference type="PROSITE" id="PS50142">
    <property type="entry name" value="RNASE_3_2"/>
    <property type="match status" value="1"/>
</dbReference>
<name>A0ABV2BSM8_9GAMM</name>
<dbReference type="SUPFAM" id="SSF54768">
    <property type="entry name" value="dsRNA-binding domain-like"/>
    <property type="match status" value="1"/>
</dbReference>
<dbReference type="Pfam" id="PF00035">
    <property type="entry name" value="dsrm"/>
    <property type="match status" value="1"/>
</dbReference>
<dbReference type="Proteomes" id="UP001548189">
    <property type="component" value="Unassembled WGS sequence"/>
</dbReference>
<accession>A0ABV2BSM8</accession>
<dbReference type="GO" id="GO:0004525">
    <property type="term" value="F:ribonuclease III activity"/>
    <property type="evidence" value="ECO:0007669"/>
    <property type="project" value="UniProtKB-EC"/>
</dbReference>
<dbReference type="Gene3D" id="1.10.1520.10">
    <property type="entry name" value="Ribonuclease III domain"/>
    <property type="match status" value="1"/>
</dbReference>
<dbReference type="PROSITE" id="PS50137">
    <property type="entry name" value="DS_RBD"/>
    <property type="match status" value="1"/>
</dbReference>
<gene>
    <name evidence="1" type="primary">rnc</name>
    <name evidence="1" type="ORF">ABVT43_06430</name>
</gene>
<sequence length="228" mass="25874">MSVSPNLKYLQKKLNYQFNELPILQMALTHRSASSQHNERLEYLGDAVLGSIIAHQLYLQFPQADEGQLSRLRSFLVKEKALYELAQQINLGDYLNLGSGELKSGGFRRASILSDAFEAIIGAVYLDSDFISTQQFVLGLYQEKLAKLSLDMAQKDPKTRLQEWLQARNFETPEYEVIRSTGKDHAKSYWVSCNVEYQSIKTEGFGASRRKAEQDAAAKVLEKLVNDK</sequence>
<protein>
    <submittedName>
        <fullName evidence="1">Ribonuclease III</fullName>
        <ecNumber evidence="1">3.1.26.3</ecNumber>
    </submittedName>
</protein>
<dbReference type="SUPFAM" id="SSF69065">
    <property type="entry name" value="RNase III domain-like"/>
    <property type="match status" value="1"/>
</dbReference>
<dbReference type="SMART" id="SM00358">
    <property type="entry name" value="DSRM"/>
    <property type="match status" value="1"/>
</dbReference>
<proteinExistence type="inferred from homology"/>
<keyword evidence="2" id="KW-1185">Reference proteome</keyword>